<dbReference type="GO" id="GO:0008199">
    <property type="term" value="F:ferric iron binding"/>
    <property type="evidence" value="ECO:0007669"/>
    <property type="project" value="InterPro"/>
</dbReference>
<dbReference type="InterPro" id="IPR020895">
    <property type="entry name" value="Frataxin_CS"/>
</dbReference>
<keyword evidence="2 4" id="KW-0479">Metal-binding</keyword>
<evidence type="ECO:0000313" key="6">
    <source>
        <dbReference type="Proteomes" id="UP000294829"/>
    </source>
</evidence>
<keyword evidence="3 4" id="KW-0408">Iron</keyword>
<dbReference type="RefSeq" id="WP_133328023.1">
    <property type="nucleotide sequence ID" value="NZ_SMYL01000004.1"/>
</dbReference>
<evidence type="ECO:0000256" key="2">
    <source>
        <dbReference type="ARBA" id="ARBA00022723"/>
    </source>
</evidence>
<name>A0A4R5W1G6_9BURK</name>
<sequence length="107" mass="11744">MTETEFLSLIDRTLSQIEDVFETAGQQGDIDVECSRSGSLLDIEFLGNKSKIIINSQAAVSELWVAAKSGGYHYKHDGAVWRNTRDGGELMAALKVIAWEQGGLILE</sequence>
<dbReference type="InterPro" id="IPR047584">
    <property type="entry name" value="CyaY"/>
</dbReference>
<evidence type="ECO:0000256" key="4">
    <source>
        <dbReference type="HAMAP-Rule" id="MF_00142"/>
    </source>
</evidence>
<dbReference type="NCBIfam" id="TIGR03421">
    <property type="entry name" value="FeS_CyaY"/>
    <property type="match status" value="1"/>
</dbReference>
<dbReference type="EMBL" id="SMYL01000004">
    <property type="protein sequence ID" value="TDK65933.1"/>
    <property type="molecule type" value="Genomic_DNA"/>
</dbReference>
<comment type="function">
    <text evidence="4">Involved in iron-sulfur (Fe-S) cluster assembly. May act as a regulator of Fe-S biogenesis.</text>
</comment>
<evidence type="ECO:0000256" key="1">
    <source>
        <dbReference type="ARBA" id="ARBA00008183"/>
    </source>
</evidence>
<dbReference type="Pfam" id="PF01491">
    <property type="entry name" value="Frataxin_Cyay"/>
    <property type="match status" value="1"/>
</dbReference>
<comment type="caution">
    <text evidence="5">The sequence shown here is derived from an EMBL/GenBank/DDBJ whole genome shotgun (WGS) entry which is preliminary data.</text>
</comment>
<protein>
    <recommendedName>
        <fullName evidence="4">Iron-sulfur cluster assembly protein CyaY</fullName>
    </recommendedName>
</protein>
<dbReference type="AlphaFoldDB" id="A0A4R5W1G6"/>
<keyword evidence="6" id="KW-1185">Reference proteome</keyword>
<comment type="similarity">
    <text evidence="1 4">Belongs to the frataxin family.</text>
</comment>
<dbReference type="OrthoDB" id="285675at2"/>
<organism evidence="5 6">
    <name type="scientific">Sapientia aquatica</name>
    <dbReference type="NCBI Taxonomy" id="1549640"/>
    <lineage>
        <taxon>Bacteria</taxon>
        <taxon>Pseudomonadati</taxon>
        <taxon>Pseudomonadota</taxon>
        <taxon>Betaproteobacteria</taxon>
        <taxon>Burkholderiales</taxon>
        <taxon>Oxalobacteraceae</taxon>
        <taxon>Sapientia</taxon>
    </lineage>
</organism>
<dbReference type="SUPFAM" id="SSF55387">
    <property type="entry name" value="Frataxin/Nqo15-like"/>
    <property type="match status" value="1"/>
</dbReference>
<dbReference type="InterPro" id="IPR036524">
    <property type="entry name" value="Frataxin/CyaY_sf"/>
</dbReference>
<dbReference type="Proteomes" id="UP000294829">
    <property type="component" value="Unassembled WGS sequence"/>
</dbReference>
<dbReference type="SMART" id="SM01219">
    <property type="entry name" value="Frataxin_Cyay"/>
    <property type="match status" value="1"/>
</dbReference>
<dbReference type="HAMAP" id="MF_00142">
    <property type="entry name" value="CyaY"/>
    <property type="match status" value="1"/>
</dbReference>
<accession>A0A4R5W1G6</accession>
<evidence type="ECO:0000256" key="3">
    <source>
        <dbReference type="ARBA" id="ARBA00023004"/>
    </source>
</evidence>
<proteinExistence type="inferred from homology"/>
<dbReference type="PROSITE" id="PS01344">
    <property type="entry name" value="FRATAXIN_1"/>
    <property type="match status" value="1"/>
</dbReference>
<gene>
    <name evidence="4 5" type="primary">cyaY</name>
    <name evidence="5" type="ORF">E2I14_10065</name>
</gene>
<evidence type="ECO:0000313" key="5">
    <source>
        <dbReference type="EMBL" id="TDK65933.1"/>
    </source>
</evidence>
<reference evidence="5 6" key="1">
    <citation type="submission" date="2019-03" db="EMBL/GenBank/DDBJ databases">
        <title>Sapientia aquatica gen. nov., sp. nov., isolated from a crater lake.</title>
        <authorList>
            <person name="Felfoldi T."/>
            <person name="Szabo A."/>
            <person name="Toth E."/>
            <person name="Schumann P."/>
            <person name="Keki Z."/>
            <person name="Marialigeti K."/>
            <person name="Mathe I."/>
        </authorList>
    </citation>
    <scope>NUCLEOTIDE SEQUENCE [LARGE SCALE GENOMIC DNA]</scope>
    <source>
        <strain evidence="5 6">SA-152</strain>
    </source>
</reference>
<dbReference type="GO" id="GO:0016226">
    <property type="term" value="P:iron-sulfur cluster assembly"/>
    <property type="evidence" value="ECO:0007669"/>
    <property type="project" value="UniProtKB-UniRule"/>
</dbReference>
<dbReference type="PROSITE" id="PS50810">
    <property type="entry name" value="FRATAXIN_2"/>
    <property type="match status" value="1"/>
</dbReference>
<dbReference type="InterPro" id="IPR002908">
    <property type="entry name" value="Frataxin/CyaY"/>
</dbReference>
<dbReference type="GO" id="GO:0005737">
    <property type="term" value="C:cytoplasm"/>
    <property type="evidence" value="ECO:0007669"/>
    <property type="project" value="UniProtKB-ARBA"/>
</dbReference>
<dbReference type="Gene3D" id="3.30.920.10">
    <property type="entry name" value="Frataxin/CyaY"/>
    <property type="match status" value="1"/>
</dbReference>